<dbReference type="PANTHER" id="PTHR45036:SF1">
    <property type="entry name" value="METHYLTRANSFERASE LIKE 7A"/>
    <property type="match status" value="1"/>
</dbReference>
<dbReference type="Gene3D" id="3.40.50.150">
    <property type="entry name" value="Vaccinia Virus protein VP39"/>
    <property type="match status" value="1"/>
</dbReference>
<evidence type="ECO:0000256" key="1">
    <source>
        <dbReference type="SAM" id="MobiDB-lite"/>
    </source>
</evidence>
<dbReference type="AlphaFoldDB" id="A0A9W8HUL3"/>
<dbReference type="EMBL" id="JANBUO010000546">
    <property type="protein sequence ID" value="KAJ2803283.1"/>
    <property type="molecule type" value="Genomic_DNA"/>
</dbReference>
<sequence>MPREKEGNSSQQQRPREPQRPAHTAEPYPWRRVVFGCLVVLLCWGIGLYRQNKVVADAKAKRLQDWAFSKLWSHMSTQNAERVDIYRKPLWAQVQGNVFEIGAGHGEPLMLLPRGKSALTKDGTGVRGITRYIAAEPNSFLHGRLAENAAAAGFSVQYDANTSPNAAEFNAASAASKLPVLTIVNGTLDNAPAVIPKFVRDHAPYDYAIGSMVMCSVDNVQANLQAIQDLLAPGGKFIFIEHVRHTDEGDSTVSAEYKAGLMDVSKWRRVQDMLTSVWPLLTGNCHLDRDTGRLIREMKGWSSVELQTHRGTSGVLDKLTPLVFGIATKAAA</sequence>
<evidence type="ECO:0008006" key="4">
    <source>
        <dbReference type="Google" id="ProtNLM"/>
    </source>
</evidence>
<evidence type="ECO:0000313" key="2">
    <source>
        <dbReference type="EMBL" id="KAJ2803283.1"/>
    </source>
</evidence>
<dbReference type="InterPro" id="IPR052356">
    <property type="entry name" value="Thiol_S-MT"/>
</dbReference>
<keyword evidence="3" id="KW-1185">Reference proteome</keyword>
<proteinExistence type="predicted"/>
<protein>
    <recommendedName>
        <fullName evidence="4">S-adenosyl-L-methionine-dependent methyltransferase</fullName>
    </recommendedName>
</protein>
<dbReference type="InterPro" id="IPR029063">
    <property type="entry name" value="SAM-dependent_MTases_sf"/>
</dbReference>
<dbReference type="PANTHER" id="PTHR45036">
    <property type="entry name" value="METHYLTRANSFERASE LIKE 7B"/>
    <property type="match status" value="1"/>
</dbReference>
<comment type="caution">
    <text evidence="2">The sequence shown here is derived from an EMBL/GenBank/DDBJ whole genome shotgun (WGS) entry which is preliminary data.</text>
</comment>
<dbReference type="Proteomes" id="UP001140094">
    <property type="component" value="Unassembled WGS sequence"/>
</dbReference>
<gene>
    <name evidence="2" type="ORF">H4R20_002957</name>
</gene>
<organism evidence="2 3">
    <name type="scientific">Coemansia guatemalensis</name>
    <dbReference type="NCBI Taxonomy" id="2761395"/>
    <lineage>
        <taxon>Eukaryota</taxon>
        <taxon>Fungi</taxon>
        <taxon>Fungi incertae sedis</taxon>
        <taxon>Zoopagomycota</taxon>
        <taxon>Kickxellomycotina</taxon>
        <taxon>Kickxellomycetes</taxon>
        <taxon>Kickxellales</taxon>
        <taxon>Kickxellaceae</taxon>
        <taxon>Coemansia</taxon>
    </lineage>
</organism>
<accession>A0A9W8HUL3</accession>
<dbReference type="Pfam" id="PF13489">
    <property type="entry name" value="Methyltransf_23"/>
    <property type="match status" value="1"/>
</dbReference>
<feature type="region of interest" description="Disordered" evidence="1">
    <location>
        <begin position="1"/>
        <end position="24"/>
    </location>
</feature>
<dbReference type="SUPFAM" id="SSF53335">
    <property type="entry name" value="S-adenosyl-L-methionine-dependent methyltransferases"/>
    <property type="match status" value="1"/>
</dbReference>
<reference evidence="2" key="1">
    <citation type="submission" date="2022-07" db="EMBL/GenBank/DDBJ databases">
        <title>Phylogenomic reconstructions and comparative analyses of Kickxellomycotina fungi.</title>
        <authorList>
            <person name="Reynolds N.K."/>
            <person name="Stajich J.E."/>
            <person name="Barry K."/>
            <person name="Grigoriev I.V."/>
            <person name="Crous P."/>
            <person name="Smith M.E."/>
        </authorList>
    </citation>
    <scope>NUCLEOTIDE SEQUENCE</scope>
    <source>
        <strain evidence="2">NRRL 1565</strain>
    </source>
</reference>
<evidence type="ECO:0000313" key="3">
    <source>
        <dbReference type="Proteomes" id="UP001140094"/>
    </source>
</evidence>
<dbReference type="OrthoDB" id="10254945at2759"/>
<name>A0A9W8HUL3_9FUNG</name>